<keyword evidence="1" id="KW-0732">Signal</keyword>
<dbReference type="RefSeq" id="WP_169044798.1">
    <property type="nucleotide sequence ID" value="NZ_JABBYB010000009.1"/>
</dbReference>
<dbReference type="SUPFAM" id="SSF52317">
    <property type="entry name" value="Class I glutamine amidotransferase-like"/>
    <property type="match status" value="1"/>
</dbReference>
<proteinExistence type="predicted"/>
<dbReference type="PANTHER" id="PTHR40469:SF2">
    <property type="entry name" value="GALACTOSE-BINDING DOMAIN-LIKE SUPERFAMILY PROTEIN"/>
    <property type="match status" value="1"/>
</dbReference>
<reference evidence="3 4" key="1">
    <citation type="submission" date="2020-04" db="EMBL/GenBank/DDBJ databases">
        <title>Genome sequencing and assembly of Pseudoalteromonas arctica.</title>
        <authorList>
            <person name="Cook G.M."/>
        </authorList>
    </citation>
    <scope>NUCLEOTIDE SEQUENCE [LARGE SCALE GENOMIC DNA]</scope>
    <source>
        <strain evidence="3 4">NEC-BIFX-2020_001</strain>
    </source>
</reference>
<dbReference type="Gene3D" id="3.40.50.880">
    <property type="match status" value="1"/>
</dbReference>
<name>A0AAP6Y4C6_9GAMM</name>
<evidence type="ECO:0000259" key="2">
    <source>
        <dbReference type="Pfam" id="PF06283"/>
    </source>
</evidence>
<dbReference type="Proteomes" id="UP000549590">
    <property type="component" value="Unassembled WGS sequence"/>
</dbReference>
<dbReference type="AlphaFoldDB" id="A0AAP6Y4C6"/>
<comment type="caution">
    <text evidence="3">The sequence shown here is derived from an EMBL/GenBank/DDBJ whole genome shotgun (WGS) entry which is preliminary data.</text>
</comment>
<dbReference type="EMBL" id="JABBYB010000009">
    <property type="protein sequence ID" value="NMP03947.1"/>
    <property type="molecule type" value="Genomic_DNA"/>
</dbReference>
<dbReference type="InterPro" id="IPR029062">
    <property type="entry name" value="Class_I_gatase-like"/>
</dbReference>
<evidence type="ECO:0000256" key="1">
    <source>
        <dbReference type="SAM" id="SignalP"/>
    </source>
</evidence>
<gene>
    <name evidence="3" type="ORF">HHE94_14680</name>
</gene>
<dbReference type="InterPro" id="IPR029010">
    <property type="entry name" value="ThuA-like"/>
</dbReference>
<dbReference type="Pfam" id="PF06283">
    <property type="entry name" value="ThuA"/>
    <property type="match status" value="1"/>
</dbReference>
<feature type="chain" id="PRO_5043040985" evidence="1">
    <location>
        <begin position="22"/>
        <end position="278"/>
    </location>
</feature>
<evidence type="ECO:0000313" key="3">
    <source>
        <dbReference type="EMBL" id="NMP03947.1"/>
    </source>
</evidence>
<organism evidence="3 4">
    <name type="scientific">Pseudoalteromonas arctica</name>
    <dbReference type="NCBI Taxonomy" id="394751"/>
    <lineage>
        <taxon>Bacteria</taxon>
        <taxon>Pseudomonadati</taxon>
        <taxon>Pseudomonadota</taxon>
        <taxon>Gammaproteobacteria</taxon>
        <taxon>Alteromonadales</taxon>
        <taxon>Pseudoalteromonadaceae</taxon>
        <taxon>Pseudoalteromonas</taxon>
    </lineage>
</organism>
<accession>A0AAP6Y4C6</accession>
<dbReference type="PANTHER" id="PTHR40469">
    <property type="entry name" value="SECRETED GLYCOSYL HYDROLASE"/>
    <property type="match status" value="1"/>
</dbReference>
<sequence>MSFSLPRFAYKGWLLSFVVLALSTATVQKSNATGFDTLPKKQFNVLLFTKTAGWHHKSQTEGVKALEVLADKHFFNLIWHEESHYFNDDYLKNVDVVVFLSTTGDILNPKEQAALERFIKAGKGFVGIHSASDTEYDWPWYQKLVGRTFNIHPVIQTGVLSKVPNTHFIGLNHMPQEMLWTDEWYEFGPELTKLNYLLTVDEKSYNPTADWGNNKTGSGMGAFHPISWYHNYDGGRSFYTALGHTNAVYKSEFLTEHIYGGIYWAATGKGLRKVAINK</sequence>
<protein>
    <submittedName>
        <fullName evidence="3">ThuA domain-containing protein</fullName>
    </submittedName>
</protein>
<evidence type="ECO:0000313" key="4">
    <source>
        <dbReference type="Proteomes" id="UP000549590"/>
    </source>
</evidence>
<feature type="signal peptide" evidence="1">
    <location>
        <begin position="1"/>
        <end position="21"/>
    </location>
</feature>
<feature type="domain" description="ThuA-like" evidence="2">
    <location>
        <begin position="44"/>
        <end position="265"/>
    </location>
</feature>